<feature type="region of interest" description="Disordered" evidence="1">
    <location>
        <begin position="51"/>
        <end position="84"/>
    </location>
</feature>
<sequence length="84" mass="9606">MTGRKRAVERWLLLTLGTIRQPSSSHCRMHPRPPPLLDCCSPVQLAVPVFSGRRPARRHSASRLHRTASRSTPDQPVRHDHRQT</sequence>
<name>A0A2M4B2V2_9DIPT</name>
<feature type="compositionally biased region" description="Basic residues" evidence="1">
    <location>
        <begin position="54"/>
        <end position="68"/>
    </location>
</feature>
<proteinExistence type="predicted"/>
<accession>A0A2M4B2V2</accession>
<evidence type="ECO:0000313" key="2">
    <source>
        <dbReference type="EMBL" id="MBW47364.1"/>
    </source>
</evidence>
<protein>
    <submittedName>
        <fullName evidence="2">Putative secreted protein</fullName>
    </submittedName>
</protein>
<organism evidence="2">
    <name type="scientific">Anopheles triannulatus</name>
    <dbReference type="NCBI Taxonomy" id="58253"/>
    <lineage>
        <taxon>Eukaryota</taxon>
        <taxon>Metazoa</taxon>
        <taxon>Ecdysozoa</taxon>
        <taxon>Arthropoda</taxon>
        <taxon>Hexapoda</taxon>
        <taxon>Insecta</taxon>
        <taxon>Pterygota</taxon>
        <taxon>Neoptera</taxon>
        <taxon>Endopterygota</taxon>
        <taxon>Diptera</taxon>
        <taxon>Nematocera</taxon>
        <taxon>Culicoidea</taxon>
        <taxon>Culicidae</taxon>
        <taxon>Anophelinae</taxon>
        <taxon>Anopheles</taxon>
    </lineage>
</organism>
<dbReference type="AlphaFoldDB" id="A0A2M4B2V2"/>
<reference evidence="2" key="1">
    <citation type="submission" date="2018-01" db="EMBL/GenBank/DDBJ databases">
        <title>An insight into the sialome of Amazonian anophelines.</title>
        <authorList>
            <person name="Ribeiro J.M."/>
            <person name="Scarpassa V."/>
            <person name="Calvo E."/>
        </authorList>
    </citation>
    <scope>NUCLEOTIDE SEQUENCE</scope>
    <source>
        <tissue evidence="2">Salivary glands</tissue>
    </source>
</reference>
<dbReference type="EMBL" id="GGFK01014043">
    <property type="protein sequence ID" value="MBW47364.1"/>
    <property type="molecule type" value="Transcribed_RNA"/>
</dbReference>
<evidence type="ECO:0000256" key="1">
    <source>
        <dbReference type="SAM" id="MobiDB-lite"/>
    </source>
</evidence>